<keyword evidence="1" id="KW-0732">Signal</keyword>
<reference evidence="3" key="4">
    <citation type="journal article" date="2015" name="G3 (Bethesda)">
        <title>Genome sequences of three phytopathogenic species of the Magnaporthaceae family of fungi.</title>
        <authorList>
            <person name="Okagaki L.H."/>
            <person name="Nunes C.C."/>
            <person name="Sailsbery J."/>
            <person name="Clay B."/>
            <person name="Brown D."/>
            <person name="John T."/>
            <person name="Oh Y."/>
            <person name="Young N."/>
            <person name="Fitzgerald M."/>
            <person name="Haas B.J."/>
            <person name="Zeng Q."/>
            <person name="Young S."/>
            <person name="Adiconis X."/>
            <person name="Fan L."/>
            <person name="Levin J.Z."/>
            <person name="Mitchell T.K."/>
            <person name="Okubara P.A."/>
            <person name="Farman M.L."/>
            <person name="Kohn L.M."/>
            <person name="Birren B."/>
            <person name="Ma L.-J."/>
            <person name="Dean R.A."/>
        </authorList>
    </citation>
    <scope>NUCLEOTIDE SEQUENCE</scope>
    <source>
        <strain evidence="3">R3-111a-1</strain>
    </source>
</reference>
<dbReference type="Proteomes" id="UP000006039">
    <property type="component" value="Unassembled WGS sequence"/>
</dbReference>
<dbReference type="EnsemblFungi" id="EJT69718">
    <property type="protein sequence ID" value="EJT69718"/>
    <property type="gene ID" value="GGTG_12601"/>
</dbReference>
<evidence type="ECO:0000313" key="3">
    <source>
        <dbReference type="EnsemblFungi" id="EJT69718"/>
    </source>
</evidence>
<keyword evidence="4" id="KW-1185">Reference proteome</keyword>
<dbReference type="EMBL" id="GL385403">
    <property type="protein sequence ID" value="EJT69718.1"/>
    <property type="molecule type" value="Genomic_DNA"/>
</dbReference>
<evidence type="ECO:0000256" key="1">
    <source>
        <dbReference type="SAM" id="SignalP"/>
    </source>
</evidence>
<dbReference type="RefSeq" id="XP_009228766.1">
    <property type="nucleotide sequence ID" value="XM_009230502.1"/>
</dbReference>
<reference evidence="3" key="5">
    <citation type="submission" date="2018-04" db="UniProtKB">
        <authorList>
            <consortium name="EnsemblFungi"/>
        </authorList>
    </citation>
    <scope>IDENTIFICATION</scope>
    <source>
        <strain evidence="3">R3-111a-1</strain>
    </source>
</reference>
<protein>
    <submittedName>
        <fullName evidence="2 3">Uncharacterized protein</fullName>
    </submittedName>
</protein>
<evidence type="ECO:0000313" key="4">
    <source>
        <dbReference type="Proteomes" id="UP000006039"/>
    </source>
</evidence>
<feature type="signal peptide" evidence="1">
    <location>
        <begin position="1"/>
        <end position="22"/>
    </location>
</feature>
<reference evidence="2" key="3">
    <citation type="submission" date="2010-09" db="EMBL/GenBank/DDBJ databases">
        <title>Annotation of Gaeumannomyces graminis var. tritici R3-111a-1.</title>
        <authorList>
            <consortium name="The Broad Institute Genome Sequencing Platform"/>
            <person name="Ma L.-J."/>
            <person name="Dead R."/>
            <person name="Young S.K."/>
            <person name="Zeng Q."/>
            <person name="Gargeya S."/>
            <person name="Fitzgerald M."/>
            <person name="Haas B."/>
            <person name="Abouelleil A."/>
            <person name="Alvarado L."/>
            <person name="Arachchi H.M."/>
            <person name="Berlin A."/>
            <person name="Brown A."/>
            <person name="Chapman S.B."/>
            <person name="Chen Z."/>
            <person name="Dunbar C."/>
            <person name="Freedman E."/>
            <person name="Gearin G."/>
            <person name="Gellesch M."/>
            <person name="Goldberg J."/>
            <person name="Griggs A."/>
            <person name="Gujja S."/>
            <person name="Heiman D."/>
            <person name="Howarth C."/>
            <person name="Larson L."/>
            <person name="Lui A."/>
            <person name="MacDonald P.J.P."/>
            <person name="Mehta T."/>
            <person name="Montmayeur A."/>
            <person name="Murphy C."/>
            <person name="Neiman D."/>
            <person name="Pearson M."/>
            <person name="Priest M."/>
            <person name="Roberts A."/>
            <person name="Saif S."/>
            <person name="Shea T."/>
            <person name="Shenoy N."/>
            <person name="Sisk P."/>
            <person name="Stolte C."/>
            <person name="Sykes S."/>
            <person name="Yandava C."/>
            <person name="Wortman J."/>
            <person name="Nusbaum C."/>
            <person name="Birren B."/>
        </authorList>
    </citation>
    <scope>NUCLEOTIDE SEQUENCE</scope>
    <source>
        <strain evidence="2">R3-111a-1</strain>
    </source>
</reference>
<sequence length="58" mass="6257">MEVAACIFIFYFVSCFSGWAQSASTVTILIAVPPNSVTPFHQLGNKMDYLQSQGAGVL</sequence>
<gene>
    <name evidence="3" type="primary">20353059</name>
    <name evidence="2" type="ORF">GGTG_12601</name>
</gene>
<evidence type="ECO:0000313" key="2">
    <source>
        <dbReference type="EMBL" id="EJT69718.1"/>
    </source>
</evidence>
<dbReference type="VEuPathDB" id="FungiDB:GGTG_12601"/>
<reference evidence="2" key="2">
    <citation type="submission" date="2010-07" db="EMBL/GenBank/DDBJ databases">
        <authorList>
            <consortium name="The Broad Institute Genome Sequencing Platform"/>
            <consortium name="Broad Institute Genome Sequencing Center for Infectious Disease"/>
            <person name="Ma L.-J."/>
            <person name="Dead R."/>
            <person name="Young S."/>
            <person name="Zeng Q."/>
            <person name="Koehrsen M."/>
            <person name="Alvarado L."/>
            <person name="Berlin A."/>
            <person name="Chapman S.B."/>
            <person name="Chen Z."/>
            <person name="Freedman E."/>
            <person name="Gellesch M."/>
            <person name="Goldberg J."/>
            <person name="Griggs A."/>
            <person name="Gujja S."/>
            <person name="Heilman E.R."/>
            <person name="Heiman D."/>
            <person name="Hepburn T."/>
            <person name="Howarth C."/>
            <person name="Jen D."/>
            <person name="Larson L."/>
            <person name="Mehta T."/>
            <person name="Neiman D."/>
            <person name="Pearson M."/>
            <person name="Roberts A."/>
            <person name="Saif S."/>
            <person name="Shea T."/>
            <person name="Shenoy N."/>
            <person name="Sisk P."/>
            <person name="Stolte C."/>
            <person name="Sykes S."/>
            <person name="Walk T."/>
            <person name="White J."/>
            <person name="Yandava C."/>
            <person name="Haas B."/>
            <person name="Nusbaum C."/>
            <person name="Birren B."/>
        </authorList>
    </citation>
    <scope>NUCLEOTIDE SEQUENCE</scope>
    <source>
        <strain evidence="2">R3-111a-1</strain>
    </source>
</reference>
<dbReference type="AlphaFoldDB" id="J3PGH6"/>
<proteinExistence type="predicted"/>
<accession>J3PGH6</accession>
<dbReference type="HOGENOM" id="CLU_2979223_0_0_1"/>
<reference evidence="4" key="1">
    <citation type="submission" date="2010-07" db="EMBL/GenBank/DDBJ databases">
        <title>The genome sequence of Gaeumannomyces graminis var. tritici strain R3-111a-1.</title>
        <authorList>
            <consortium name="The Broad Institute Genome Sequencing Platform"/>
            <person name="Ma L.-J."/>
            <person name="Dead R."/>
            <person name="Young S."/>
            <person name="Zeng Q."/>
            <person name="Koehrsen M."/>
            <person name="Alvarado L."/>
            <person name="Berlin A."/>
            <person name="Chapman S.B."/>
            <person name="Chen Z."/>
            <person name="Freedman E."/>
            <person name="Gellesch M."/>
            <person name="Goldberg J."/>
            <person name="Griggs A."/>
            <person name="Gujja S."/>
            <person name="Heilman E.R."/>
            <person name="Heiman D."/>
            <person name="Hepburn T."/>
            <person name="Howarth C."/>
            <person name="Jen D."/>
            <person name="Larson L."/>
            <person name="Mehta T."/>
            <person name="Neiman D."/>
            <person name="Pearson M."/>
            <person name="Roberts A."/>
            <person name="Saif S."/>
            <person name="Shea T."/>
            <person name="Shenoy N."/>
            <person name="Sisk P."/>
            <person name="Stolte C."/>
            <person name="Sykes S."/>
            <person name="Walk T."/>
            <person name="White J."/>
            <person name="Yandava C."/>
            <person name="Haas B."/>
            <person name="Nusbaum C."/>
            <person name="Birren B."/>
        </authorList>
    </citation>
    <scope>NUCLEOTIDE SEQUENCE [LARGE SCALE GENOMIC DNA]</scope>
    <source>
        <strain evidence="4">R3-111a-1</strain>
    </source>
</reference>
<dbReference type="GeneID" id="20353059"/>
<name>J3PGH6_GAET3</name>
<feature type="chain" id="PRO_5015095323" evidence="1">
    <location>
        <begin position="23"/>
        <end position="58"/>
    </location>
</feature>
<organism evidence="2">
    <name type="scientific">Gaeumannomyces tritici (strain R3-111a-1)</name>
    <name type="common">Wheat and barley take-all root rot fungus</name>
    <name type="synonym">Gaeumannomyces graminis var. tritici</name>
    <dbReference type="NCBI Taxonomy" id="644352"/>
    <lineage>
        <taxon>Eukaryota</taxon>
        <taxon>Fungi</taxon>
        <taxon>Dikarya</taxon>
        <taxon>Ascomycota</taxon>
        <taxon>Pezizomycotina</taxon>
        <taxon>Sordariomycetes</taxon>
        <taxon>Sordariomycetidae</taxon>
        <taxon>Magnaporthales</taxon>
        <taxon>Magnaporthaceae</taxon>
        <taxon>Gaeumannomyces</taxon>
    </lineage>
</organism>